<keyword evidence="2" id="KW-0614">Plasmid</keyword>
<dbReference type="AlphaFoldDB" id="A0A0D1BNV5"/>
<dbReference type="RefSeq" id="WP_043032697.1">
    <property type="nucleotide sequence ID" value="NZ_JXSU01000010.1"/>
</dbReference>
<dbReference type="Pfam" id="PF09704">
    <property type="entry name" value="Cas_Cas5d"/>
    <property type="match status" value="1"/>
</dbReference>
<gene>
    <name evidence="2" type="ORF">N495_19580</name>
</gene>
<evidence type="ECO:0000256" key="1">
    <source>
        <dbReference type="ARBA" id="ARBA00023118"/>
    </source>
</evidence>
<dbReference type="Proteomes" id="UP000032250">
    <property type="component" value="Unassembled WGS sequence"/>
</dbReference>
<organism evidence="2 3">
    <name type="scientific">Clostridium botulinum B2 450</name>
    <dbReference type="NCBI Taxonomy" id="1379739"/>
    <lineage>
        <taxon>Bacteria</taxon>
        <taxon>Bacillati</taxon>
        <taxon>Bacillota</taxon>
        <taxon>Clostridia</taxon>
        <taxon>Eubacteriales</taxon>
        <taxon>Clostridiaceae</taxon>
        <taxon>Clostridium</taxon>
    </lineage>
</organism>
<name>A0A0D1BNV5_CLOBO</name>
<evidence type="ECO:0000313" key="2">
    <source>
        <dbReference type="EMBL" id="KIS21607.1"/>
    </source>
</evidence>
<dbReference type="InterPro" id="IPR021124">
    <property type="entry name" value="CRISPR-assoc_prot_Cas5"/>
</dbReference>
<dbReference type="HOGENOM" id="CLU_100173_0_0_9"/>
<sequence length="253" mass="29533">MEAIKFNLSGPTAFFKKPDVNSYAYFTYNNIHKIALLGILGSIIGLKGYNQQKSIDTYPEFYDKLKTLKISIVPKSKTGYFTKKFQTFTNNTGFYNIDINKKPCTLVYREQWLENVSWDIYILLDENSVDKKILNKLKDYLLNKKCHFIPYLGKNDHAADITNVELINLKSIQAHEKLIRIQSLFLTDNFNITGEKHNPNERLIILKEMLPTELDEFDNSYRFSNLSFTNLIVQPNTSKTLIYQDSLSNLYFF</sequence>
<protein>
    <submittedName>
        <fullName evidence="2">CRISPR-associated protein Cas5</fullName>
    </submittedName>
</protein>
<reference evidence="2 3" key="1">
    <citation type="submission" date="2014-06" db="EMBL/GenBank/DDBJ databases">
        <title>Genome characterization of distinct group I Clostridium botulinum lineages.</title>
        <authorList>
            <person name="Giordani F."/>
            <person name="Anselmo A."/>
            <person name="Fillo S."/>
            <person name="Palozzi A.M."/>
            <person name="Fortunato A."/>
            <person name="Gentile B."/>
            <person name="Ciammaruconi A."/>
            <person name="Anniballi F."/>
            <person name="De Medici D."/>
            <person name="Lista F."/>
        </authorList>
    </citation>
    <scope>NUCLEOTIDE SEQUENCE [LARGE SCALE GENOMIC DNA]</scope>
    <source>
        <strain evidence="2 3">B2 450</strain>
        <plasmid evidence="2">p_B2_450</plasmid>
    </source>
</reference>
<dbReference type="NCBIfam" id="TIGR02593">
    <property type="entry name" value="CRISPR_cas5"/>
    <property type="match status" value="1"/>
</dbReference>
<proteinExistence type="predicted"/>
<dbReference type="EMBL" id="JXSU01000010">
    <property type="protein sequence ID" value="KIS21607.1"/>
    <property type="molecule type" value="Genomic_DNA"/>
</dbReference>
<keyword evidence="1" id="KW-0051">Antiviral defense</keyword>
<dbReference type="NCBIfam" id="TIGR02592">
    <property type="entry name" value="cas_Cas5h"/>
    <property type="match status" value="1"/>
</dbReference>
<evidence type="ECO:0000313" key="3">
    <source>
        <dbReference type="Proteomes" id="UP000032250"/>
    </source>
</evidence>
<dbReference type="Gene3D" id="3.30.70.2660">
    <property type="match status" value="1"/>
</dbReference>
<dbReference type="InterPro" id="IPR013421">
    <property type="entry name" value="CRISPR-assoc_prot_Cas5_HALMA"/>
</dbReference>
<comment type="caution">
    <text evidence="2">The sequence shown here is derived from an EMBL/GenBank/DDBJ whole genome shotgun (WGS) entry which is preliminary data.</text>
</comment>
<dbReference type="InterPro" id="IPR013422">
    <property type="entry name" value="CRISPR-assoc_prot_Cas5_N"/>
</dbReference>
<accession>A0A0D1BNV5</accession>
<dbReference type="PATRIC" id="fig|1379739.3.peg.93"/>
<geneLocation type="plasmid" evidence="2">
    <name>p_B2_450</name>
</geneLocation>
<dbReference type="GO" id="GO:0043571">
    <property type="term" value="P:maintenance of CRISPR repeat elements"/>
    <property type="evidence" value="ECO:0007669"/>
    <property type="project" value="InterPro"/>
</dbReference>
<dbReference type="OrthoDB" id="5363158at2"/>
<dbReference type="GO" id="GO:0051607">
    <property type="term" value="P:defense response to virus"/>
    <property type="evidence" value="ECO:0007669"/>
    <property type="project" value="UniProtKB-KW"/>
</dbReference>